<evidence type="ECO:0000256" key="3">
    <source>
        <dbReference type="ARBA" id="ARBA00022884"/>
    </source>
</evidence>
<keyword evidence="1" id="KW-0963">Cytoplasm</keyword>
<keyword evidence="4" id="KW-0648">Protein biosynthesis</keyword>
<keyword evidence="7" id="KW-1185">Reference proteome</keyword>
<feature type="compositionally biased region" description="Low complexity" evidence="5">
    <location>
        <begin position="126"/>
        <end position="176"/>
    </location>
</feature>
<dbReference type="PIRSF" id="PIRSF016281">
    <property type="entry name" value="EIF-3_zeta"/>
    <property type="match status" value="1"/>
</dbReference>
<evidence type="ECO:0000256" key="2">
    <source>
        <dbReference type="ARBA" id="ARBA00022540"/>
    </source>
</evidence>
<accession>A0ABR4NL66</accession>
<organism evidence="6 7">
    <name type="scientific">Polyrhizophydium stewartii</name>
    <dbReference type="NCBI Taxonomy" id="2732419"/>
    <lineage>
        <taxon>Eukaryota</taxon>
        <taxon>Fungi</taxon>
        <taxon>Fungi incertae sedis</taxon>
        <taxon>Chytridiomycota</taxon>
        <taxon>Chytridiomycota incertae sedis</taxon>
        <taxon>Chytridiomycetes</taxon>
        <taxon>Rhizophydiales</taxon>
        <taxon>Rhizophydiales incertae sedis</taxon>
        <taxon>Polyrhizophydium</taxon>
    </lineage>
</organism>
<comment type="caution">
    <text evidence="6">The sequence shown here is derived from an EMBL/GenBank/DDBJ whole genome shotgun (WGS) entry which is preliminary data.</text>
</comment>
<dbReference type="PANTHER" id="PTHR12399">
    <property type="entry name" value="EUKARYOTIC TRANSLATION INITIATION FACTOR 3 SUBUNIT 7"/>
    <property type="match status" value="1"/>
</dbReference>
<dbReference type="Pfam" id="PF05091">
    <property type="entry name" value="eIF-3_zeta"/>
    <property type="match status" value="1"/>
</dbReference>
<name>A0ABR4NL66_9FUNG</name>
<sequence length="604" mass="63952">MSKLPFALPALAENPGAWGPSAAAVPASVARVPYAPYSKSDRVGRVADWTAPIGPDGAPLDARRHDDRTAATGRRHGARAAAAAAAAGPDAALAAAAAAQSAFAYLHPTDDDASFSVVDRAAAPVRRPGARSAAAAPRPVPATAVSGPSSRAAGRPGSAAATAAAAAQPKTAAKRPGTAPTGSSRYGDRQVRVRDPSIKVGPTWTIVEELDFNRLNKLYLNYTDPEDIAIHGSVQYVDRAYERINTKSEKPLQIADKTFHNVTASDDPVIQGLAKSAEGLTIFASDVVLAALMNATRSVNSFDIVITRRDNLLFLDKRDGSVMDLVTVNENAADPPMDGPDRDTNINNPQALAHEAAHINRSYSQQVLRESERVEFGNPNPFAHGEPVQALASVAYRYRRWNLAEVSLVVRTQIDAAVHQPGAGAAAEQQPEGIVSSSAPEKDTIFATVKALNEFDSRAQGAGGAPDWRQKFDSQRGAVMATEIKNNANKLCRWATEAILAGVDQLRLGFVSRTNPRDRKRHAILGSVIFKPDDLASQINLDIGSGWGIVKAFTDLCFAKLANGKYVLLRDPNKPMLRLYQVVSAAAAAQAAAGKVATPAPADE</sequence>
<dbReference type="EMBL" id="JADGIZ020000001">
    <property type="protein sequence ID" value="KAL2920267.1"/>
    <property type="molecule type" value="Genomic_DNA"/>
</dbReference>
<keyword evidence="2" id="KW-0396">Initiation factor</keyword>
<dbReference type="InterPro" id="IPR007783">
    <property type="entry name" value="eIF3d"/>
</dbReference>
<feature type="region of interest" description="Disordered" evidence="5">
    <location>
        <begin position="48"/>
        <end position="76"/>
    </location>
</feature>
<evidence type="ECO:0000256" key="4">
    <source>
        <dbReference type="ARBA" id="ARBA00022917"/>
    </source>
</evidence>
<dbReference type="PANTHER" id="PTHR12399:SF0">
    <property type="entry name" value="EUKARYOTIC TRANSLATION INITIATION FACTOR 3 SUBUNIT D"/>
    <property type="match status" value="1"/>
</dbReference>
<protein>
    <recommendedName>
        <fullName evidence="8">Eukaryotic translation initiation factor 3 subunit D</fullName>
    </recommendedName>
</protein>
<feature type="region of interest" description="Disordered" evidence="5">
    <location>
        <begin position="126"/>
        <end position="190"/>
    </location>
</feature>
<proteinExistence type="predicted"/>
<reference evidence="6 7" key="1">
    <citation type="submission" date="2023-09" db="EMBL/GenBank/DDBJ databases">
        <title>Pangenome analysis of Batrachochytrium dendrobatidis and related Chytrids.</title>
        <authorList>
            <person name="Yacoub M.N."/>
            <person name="Stajich J.E."/>
            <person name="James T.Y."/>
        </authorList>
    </citation>
    <scope>NUCLEOTIDE SEQUENCE [LARGE SCALE GENOMIC DNA]</scope>
    <source>
        <strain evidence="6 7">JEL0888</strain>
    </source>
</reference>
<keyword evidence="3" id="KW-0694">RNA-binding</keyword>
<evidence type="ECO:0000313" key="6">
    <source>
        <dbReference type="EMBL" id="KAL2920267.1"/>
    </source>
</evidence>
<evidence type="ECO:0000313" key="7">
    <source>
        <dbReference type="Proteomes" id="UP001527925"/>
    </source>
</evidence>
<evidence type="ECO:0008006" key="8">
    <source>
        <dbReference type="Google" id="ProtNLM"/>
    </source>
</evidence>
<evidence type="ECO:0000256" key="5">
    <source>
        <dbReference type="SAM" id="MobiDB-lite"/>
    </source>
</evidence>
<dbReference type="Proteomes" id="UP001527925">
    <property type="component" value="Unassembled WGS sequence"/>
</dbReference>
<evidence type="ECO:0000256" key="1">
    <source>
        <dbReference type="ARBA" id="ARBA00022490"/>
    </source>
</evidence>
<gene>
    <name evidence="6" type="ORF">HK105_200337</name>
</gene>